<dbReference type="PIRSF" id="PIRSF005902">
    <property type="entry name" value="DNase_TatD"/>
    <property type="match status" value="1"/>
</dbReference>
<dbReference type="CDD" id="cd01310">
    <property type="entry name" value="TatD_DNAse"/>
    <property type="match status" value="1"/>
</dbReference>
<accession>A0ABR7DRI7</accession>
<proteinExistence type="predicted"/>
<evidence type="ECO:0000313" key="3">
    <source>
        <dbReference type="Proteomes" id="UP000651475"/>
    </source>
</evidence>
<organism evidence="2 3">
    <name type="scientific">Parabacteroides hominis</name>
    <dbReference type="NCBI Taxonomy" id="2763057"/>
    <lineage>
        <taxon>Bacteria</taxon>
        <taxon>Pseudomonadati</taxon>
        <taxon>Bacteroidota</taxon>
        <taxon>Bacteroidia</taxon>
        <taxon>Bacteroidales</taxon>
        <taxon>Tannerellaceae</taxon>
        <taxon>Parabacteroides</taxon>
    </lineage>
</organism>
<dbReference type="GO" id="GO:0016787">
    <property type="term" value="F:hydrolase activity"/>
    <property type="evidence" value="ECO:0007669"/>
    <property type="project" value="UniProtKB-KW"/>
</dbReference>
<dbReference type="Pfam" id="PF01026">
    <property type="entry name" value="TatD_DNase"/>
    <property type="match status" value="1"/>
</dbReference>
<reference evidence="2 3" key="1">
    <citation type="submission" date="2020-08" db="EMBL/GenBank/DDBJ databases">
        <title>Genome public.</title>
        <authorList>
            <person name="Liu C."/>
            <person name="Sun Q."/>
        </authorList>
    </citation>
    <scope>NUCLEOTIDE SEQUENCE [LARGE SCALE GENOMIC DNA]</scope>
    <source>
        <strain evidence="2 3">NSJ-79</strain>
    </source>
</reference>
<keyword evidence="2" id="KW-0378">Hydrolase</keyword>
<dbReference type="RefSeq" id="WP_186930048.1">
    <property type="nucleotide sequence ID" value="NZ_JACOOJ010000018.1"/>
</dbReference>
<dbReference type="PANTHER" id="PTHR46124:SF4">
    <property type="entry name" value="HYDROLASE TATD"/>
    <property type="match status" value="1"/>
</dbReference>
<comment type="caution">
    <text evidence="2">The sequence shown here is derived from an EMBL/GenBank/DDBJ whole genome shotgun (WGS) entry which is preliminary data.</text>
</comment>
<keyword evidence="3" id="KW-1185">Reference proteome</keyword>
<dbReference type="InterPro" id="IPR001130">
    <property type="entry name" value="TatD-like"/>
</dbReference>
<dbReference type="InterPro" id="IPR015991">
    <property type="entry name" value="TatD/YcfH-like"/>
</dbReference>
<evidence type="ECO:0000313" key="2">
    <source>
        <dbReference type="EMBL" id="MBC5633308.1"/>
    </source>
</evidence>
<sequence length="262" mass="29920">MKLIDTHNHLYLEDFDPEQDQLATVAKESGIDTLLLPNVDTTTIERMHDLCDRYPGFAYPMMGLHPTSVDGHYTENLKIIESWLGKRSYCGIGEIGIDLYWDKTYLKEQKTVFEEQLKWSIDLDLPVAIHTREAFPEVFESLYKVGADALTGVFHSFTGNENDLEEINKLKNFKIGINGVITFKNSGLSEIIRQADINKIVLETDAPYLAPVPYRGKRNEPAYIWKTAEKVAQTYGLTLEETVETTRKNALKLFKIENKPIS</sequence>
<dbReference type="SUPFAM" id="SSF51556">
    <property type="entry name" value="Metallo-dependent hydrolases"/>
    <property type="match status" value="1"/>
</dbReference>
<gene>
    <name evidence="2" type="ORF">H8S65_11115</name>
</gene>
<keyword evidence="1" id="KW-0479">Metal-binding</keyword>
<dbReference type="NCBIfam" id="TIGR00010">
    <property type="entry name" value="YchF/TatD family DNA exonuclease"/>
    <property type="match status" value="1"/>
</dbReference>
<dbReference type="Proteomes" id="UP000651475">
    <property type="component" value="Unassembled WGS sequence"/>
</dbReference>
<dbReference type="InterPro" id="IPR032466">
    <property type="entry name" value="Metal_Hydrolase"/>
</dbReference>
<dbReference type="EMBL" id="JACOOJ010000018">
    <property type="protein sequence ID" value="MBC5633308.1"/>
    <property type="molecule type" value="Genomic_DNA"/>
</dbReference>
<protein>
    <submittedName>
        <fullName evidence="2">TatD family hydrolase</fullName>
    </submittedName>
</protein>
<dbReference type="PANTHER" id="PTHR46124">
    <property type="entry name" value="D-AMINOACYL-TRNA DEACYLASE"/>
    <property type="match status" value="1"/>
</dbReference>
<name>A0ABR7DRI7_9BACT</name>
<dbReference type="Gene3D" id="3.20.20.140">
    <property type="entry name" value="Metal-dependent hydrolases"/>
    <property type="match status" value="1"/>
</dbReference>
<evidence type="ECO:0000256" key="1">
    <source>
        <dbReference type="ARBA" id="ARBA00022723"/>
    </source>
</evidence>